<keyword evidence="2" id="KW-0732">Signal</keyword>
<dbReference type="PANTHER" id="PTHR23241">
    <property type="entry name" value="LATE EMBRYOGENESIS ABUNDANT PLANTS LEA-RELATED"/>
    <property type="match status" value="1"/>
</dbReference>
<evidence type="ECO:0000313" key="3">
    <source>
        <dbReference type="EMBL" id="KAF8668119.1"/>
    </source>
</evidence>
<accession>A0A835E8N4</accession>
<feature type="transmembrane region" description="Helical" evidence="1">
    <location>
        <begin position="45"/>
        <end position="65"/>
    </location>
</feature>
<keyword evidence="1" id="KW-1133">Transmembrane helix</keyword>
<keyword evidence="1" id="KW-0812">Transmembrane</keyword>
<dbReference type="Proteomes" id="UP000636709">
    <property type="component" value="Unassembled WGS sequence"/>
</dbReference>
<dbReference type="InterPro" id="IPR053009">
    <property type="entry name" value="Xanthocillin_Biosynth-Assoc"/>
</dbReference>
<dbReference type="AlphaFoldDB" id="A0A835E8N4"/>
<comment type="caution">
    <text evidence="3">The sequence shown here is derived from an EMBL/GenBank/DDBJ whole genome shotgun (WGS) entry which is preliminary data.</text>
</comment>
<evidence type="ECO:0000256" key="2">
    <source>
        <dbReference type="SAM" id="SignalP"/>
    </source>
</evidence>
<feature type="chain" id="PRO_5033058251" description="DUF4149 domain-containing protein" evidence="2">
    <location>
        <begin position="20"/>
        <end position="165"/>
    </location>
</feature>
<gene>
    <name evidence="3" type="ORF">HU200_052407</name>
</gene>
<keyword evidence="4" id="KW-1185">Reference proteome</keyword>
<dbReference type="EMBL" id="JACEFO010002284">
    <property type="protein sequence ID" value="KAF8668119.1"/>
    <property type="molecule type" value="Genomic_DNA"/>
</dbReference>
<proteinExistence type="predicted"/>
<evidence type="ECO:0000313" key="4">
    <source>
        <dbReference type="Proteomes" id="UP000636709"/>
    </source>
</evidence>
<sequence length="165" mass="18119">MGWAARFLTAASFLAAGVAFAPGALRLGGDGAAAAARLFHVLSFATAWGAGLWVAFIGATVMSNLRVNEEIYIAQDHSMNLENVLAFEEFFILKMMMKRYKMEKELGIGNEVGYPKNMDVVKRNPNLAAMNQKFRMVHGVSSLASLISFSSLAMHSWYLSSKLNF</sequence>
<feature type="signal peptide" evidence="2">
    <location>
        <begin position="1"/>
        <end position="19"/>
    </location>
</feature>
<dbReference type="PANTHER" id="PTHR23241:SF103">
    <property type="entry name" value="OS11G0673100 PROTEIN"/>
    <property type="match status" value="1"/>
</dbReference>
<protein>
    <recommendedName>
        <fullName evidence="5">DUF4149 domain-containing protein</fullName>
    </recommendedName>
</protein>
<evidence type="ECO:0008006" key="5">
    <source>
        <dbReference type="Google" id="ProtNLM"/>
    </source>
</evidence>
<organism evidence="3 4">
    <name type="scientific">Digitaria exilis</name>
    <dbReference type="NCBI Taxonomy" id="1010633"/>
    <lineage>
        <taxon>Eukaryota</taxon>
        <taxon>Viridiplantae</taxon>
        <taxon>Streptophyta</taxon>
        <taxon>Embryophyta</taxon>
        <taxon>Tracheophyta</taxon>
        <taxon>Spermatophyta</taxon>
        <taxon>Magnoliopsida</taxon>
        <taxon>Liliopsida</taxon>
        <taxon>Poales</taxon>
        <taxon>Poaceae</taxon>
        <taxon>PACMAD clade</taxon>
        <taxon>Panicoideae</taxon>
        <taxon>Panicodae</taxon>
        <taxon>Paniceae</taxon>
        <taxon>Anthephorinae</taxon>
        <taxon>Digitaria</taxon>
    </lineage>
</organism>
<evidence type="ECO:0000256" key="1">
    <source>
        <dbReference type="SAM" id="Phobius"/>
    </source>
</evidence>
<reference evidence="3" key="1">
    <citation type="submission" date="2020-07" db="EMBL/GenBank/DDBJ databases">
        <title>Genome sequence and genetic diversity analysis of an under-domesticated orphan crop, white fonio (Digitaria exilis).</title>
        <authorList>
            <person name="Bennetzen J.L."/>
            <person name="Chen S."/>
            <person name="Ma X."/>
            <person name="Wang X."/>
            <person name="Yssel A.E.J."/>
            <person name="Chaluvadi S.R."/>
            <person name="Johnson M."/>
            <person name="Gangashetty P."/>
            <person name="Hamidou F."/>
            <person name="Sanogo M.D."/>
            <person name="Zwaenepoel A."/>
            <person name="Wallace J."/>
            <person name="Van De Peer Y."/>
            <person name="Van Deynze A."/>
        </authorList>
    </citation>
    <scope>NUCLEOTIDE SEQUENCE</scope>
    <source>
        <tissue evidence="3">Leaves</tissue>
    </source>
</reference>
<name>A0A835E8N4_9POAL</name>
<feature type="transmembrane region" description="Helical" evidence="1">
    <location>
        <begin position="140"/>
        <end position="159"/>
    </location>
</feature>
<keyword evidence="1" id="KW-0472">Membrane</keyword>